<protein>
    <submittedName>
        <fullName evidence="2">AbrB family transcriptional regulator</fullName>
    </submittedName>
</protein>
<reference evidence="2 3" key="1">
    <citation type="journal article" date="2022" name="Res Sq">
        <title>Evolution of multicellular longitudinally dividing oral cavity symbionts (Neisseriaceae).</title>
        <authorList>
            <person name="Nyongesa S."/>
            <person name="Weber P."/>
            <person name="Bernet E."/>
            <person name="Pullido F."/>
            <person name="Nieckarz M."/>
            <person name="Delaby M."/>
            <person name="Nieves C."/>
            <person name="Viehboeck T."/>
            <person name="Krause N."/>
            <person name="Rivera-Millot A."/>
            <person name="Nakamura A."/>
            <person name="Vischer N."/>
            <person name="VanNieuwenhze M."/>
            <person name="Brun Y."/>
            <person name="Cava F."/>
            <person name="Bulgheresi S."/>
            <person name="Veyrier F."/>
        </authorList>
    </citation>
    <scope>NUCLEOTIDE SEQUENCE [LARGE SCALE GENOMIC DNA]</scope>
    <source>
        <strain evidence="2 3">SN4</strain>
    </source>
</reference>
<feature type="transmembrane region" description="Helical" evidence="1">
    <location>
        <begin position="32"/>
        <end position="53"/>
    </location>
</feature>
<keyword evidence="1" id="KW-1133">Transmembrane helix</keyword>
<gene>
    <name evidence="2" type="ORF">LVJ82_12800</name>
</gene>
<dbReference type="PANTHER" id="PTHR38457:SF1">
    <property type="entry name" value="REGULATOR ABRB-RELATED"/>
    <property type="match status" value="1"/>
</dbReference>
<evidence type="ECO:0000313" key="3">
    <source>
        <dbReference type="Proteomes" id="UP000832011"/>
    </source>
</evidence>
<dbReference type="NCBIfam" id="TIGR03082">
    <property type="entry name" value="Gneg_AbrB_dup"/>
    <property type="match status" value="2"/>
</dbReference>
<evidence type="ECO:0000313" key="2">
    <source>
        <dbReference type="EMBL" id="UOO88348.1"/>
    </source>
</evidence>
<feature type="transmembrane region" description="Helical" evidence="1">
    <location>
        <begin position="65"/>
        <end position="93"/>
    </location>
</feature>
<sequence length="346" mass="37496">MQFKSLASSVIIAMLGAQLALLLHLPLPWLMGPLLLTAVCRYSGLYLYCPVWCRKAGQWCIGCSLGLYFMPAIVTVLQDTVWLIVAAIAFALWQDWFGSRMLVRFGGVGFKTAWFSSSVGGASEMSTLAERYGAEVDKVASAHSLRVLMVVVSIPFAFQYLGIHGSDASQFTKNTVFDAWGLLALVALTVSSALWFQWRNWINPWVLGPLLAAALLTLNGIHLSAIPPEIQNLSQMFIGWSLGCKFGPDFFKRAPQFLAVVGVCNAIALTASVLVAYALSWVLPVSVPTLILSLAPGGITEMTITAKVLQLGVPIVTTVQVARMVCVLLVTGPLFHWQASGTQQSK</sequence>
<evidence type="ECO:0000256" key="1">
    <source>
        <dbReference type="SAM" id="Phobius"/>
    </source>
</evidence>
<keyword evidence="1" id="KW-0472">Membrane</keyword>
<proteinExistence type="predicted"/>
<dbReference type="Proteomes" id="UP000832011">
    <property type="component" value="Chromosome"/>
</dbReference>
<feature type="transmembrane region" description="Helical" evidence="1">
    <location>
        <begin position="204"/>
        <end position="226"/>
    </location>
</feature>
<dbReference type="PANTHER" id="PTHR38457">
    <property type="entry name" value="REGULATOR ABRB-RELATED"/>
    <property type="match status" value="1"/>
</dbReference>
<organism evidence="2 3">
    <name type="scientific">Vitreoscilla massiliensis</name>
    <dbReference type="NCBI Taxonomy" id="1689272"/>
    <lineage>
        <taxon>Bacteria</taxon>
        <taxon>Pseudomonadati</taxon>
        <taxon>Pseudomonadota</taxon>
        <taxon>Betaproteobacteria</taxon>
        <taxon>Neisseriales</taxon>
        <taxon>Neisseriaceae</taxon>
        <taxon>Vitreoscilla</taxon>
    </lineage>
</organism>
<dbReference type="RefSeq" id="WP_058357966.1">
    <property type="nucleotide sequence ID" value="NZ_CABKVG010000010.1"/>
</dbReference>
<name>A0ABY4DZ42_9NEIS</name>
<keyword evidence="1" id="KW-0812">Transmembrane</keyword>
<feature type="transmembrane region" description="Helical" evidence="1">
    <location>
        <begin position="321"/>
        <end position="339"/>
    </location>
</feature>
<feature type="transmembrane region" description="Helical" evidence="1">
    <location>
        <begin position="285"/>
        <end position="309"/>
    </location>
</feature>
<dbReference type="EMBL" id="CP091511">
    <property type="protein sequence ID" value="UOO88348.1"/>
    <property type="molecule type" value="Genomic_DNA"/>
</dbReference>
<dbReference type="Pfam" id="PF05145">
    <property type="entry name" value="AbrB"/>
    <property type="match status" value="1"/>
</dbReference>
<dbReference type="InterPro" id="IPR007820">
    <property type="entry name" value="AbrB_fam"/>
</dbReference>
<feature type="transmembrane region" description="Helical" evidence="1">
    <location>
        <begin position="257"/>
        <end position="279"/>
    </location>
</feature>
<accession>A0ABY4DZ42</accession>
<dbReference type="InterPro" id="IPR017516">
    <property type="entry name" value="AbrB_dup"/>
</dbReference>
<feature type="transmembrane region" description="Helical" evidence="1">
    <location>
        <begin position="175"/>
        <end position="198"/>
    </location>
</feature>
<keyword evidence="3" id="KW-1185">Reference proteome</keyword>
<feature type="transmembrane region" description="Helical" evidence="1">
    <location>
        <begin position="145"/>
        <end position="163"/>
    </location>
</feature>
<dbReference type="PIRSF" id="PIRSF038991">
    <property type="entry name" value="Protein_AbrB"/>
    <property type="match status" value="1"/>
</dbReference>